<proteinExistence type="predicted"/>
<dbReference type="SUPFAM" id="SSF81442">
    <property type="entry name" value="Cytochrome c oxidase subunit I-like"/>
    <property type="match status" value="1"/>
</dbReference>
<name>A0A7D5KEU2_9EURY</name>
<evidence type="ECO:0000313" key="3">
    <source>
        <dbReference type="EMBL" id="QLG50361.1"/>
    </source>
</evidence>
<dbReference type="AlphaFoldDB" id="A0A7D5KEU2"/>
<feature type="transmembrane region" description="Helical" evidence="1">
    <location>
        <begin position="352"/>
        <end position="376"/>
    </location>
</feature>
<dbReference type="GO" id="GO:0020037">
    <property type="term" value="F:heme binding"/>
    <property type="evidence" value="ECO:0007669"/>
    <property type="project" value="InterPro"/>
</dbReference>
<dbReference type="Pfam" id="PF00115">
    <property type="entry name" value="COX1"/>
    <property type="match status" value="1"/>
</dbReference>
<evidence type="ECO:0000259" key="2">
    <source>
        <dbReference type="PROSITE" id="PS50855"/>
    </source>
</evidence>
<dbReference type="EMBL" id="CP058601">
    <property type="protein sequence ID" value="QLG50361.1"/>
    <property type="molecule type" value="Genomic_DNA"/>
</dbReference>
<protein>
    <submittedName>
        <fullName evidence="3">Cbb3-type cytochrome c oxidase subunit I</fullName>
    </submittedName>
</protein>
<dbReference type="InterPro" id="IPR000883">
    <property type="entry name" value="Cyt_C_Oxase_1"/>
</dbReference>
<dbReference type="GeneID" id="56034960"/>
<keyword evidence="1" id="KW-0472">Membrane</keyword>
<gene>
    <name evidence="3" type="ORF">HYG82_16675</name>
</gene>
<keyword evidence="4" id="KW-1185">Reference proteome</keyword>
<dbReference type="Proteomes" id="UP000509241">
    <property type="component" value="Chromosome"/>
</dbReference>
<keyword evidence="1" id="KW-1133">Transmembrane helix</keyword>
<feature type="transmembrane region" description="Helical" evidence="1">
    <location>
        <begin position="287"/>
        <end position="307"/>
    </location>
</feature>
<dbReference type="PANTHER" id="PTHR10422:SF18">
    <property type="entry name" value="CYTOCHROME C OXIDASE SUBUNIT 1"/>
    <property type="match status" value="1"/>
</dbReference>
<dbReference type="GO" id="GO:0015990">
    <property type="term" value="P:electron transport coupled proton transport"/>
    <property type="evidence" value="ECO:0007669"/>
    <property type="project" value="TreeGrafter"/>
</dbReference>
<feature type="transmembrane region" description="Helical" evidence="1">
    <location>
        <begin position="112"/>
        <end position="139"/>
    </location>
</feature>
<evidence type="ECO:0000313" key="4">
    <source>
        <dbReference type="Proteomes" id="UP000509241"/>
    </source>
</evidence>
<dbReference type="GO" id="GO:0004129">
    <property type="term" value="F:cytochrome-c oxidase activity"/>
    <property type="evidence" value="ECO:0007669"/>
    <property type="project" value="InterPro"/>
</dbReference>
<evidence type="ECO:0000256" key="1">
    <source>
        <dbReference type="SAM" id="Phobius"/>
    </source>
</evidence>
<dbReference type="PANTHER" id="PTHR10422">
    <property type="entry name" value="CYTOCHROME C OXIDASE SUBUNIT 1"/>
    <property type="match status" value="1"/>
</dbReference>
<dbReference type="GO" id="GO:0016020">
    <property type="term" value="C:membrane"/>
    <property type="evidence" value="ECO:0007669"/>
    <property type="project" value="InterPro"/>
</dbReference>
<organism evidence="3 4">
    <name type="scientific">Natrinema halophilum</name>
    <dbReference type="NCBI Taxonomy" id="1699371"/>
    <lineage>
        <taxon>Archaea</taxon>
        <taxon>Methanobacteriati</taxon>
        <taxon>Methanobacteriota</taxon>
        <taxon>Stenosarchaea group</taxon>
        <taxon>Halobacteria</taxon>
        <taxon>Halobacteriales</taxon>
        <taxon>Natrialbaceae</taxon>
        <taxon>Natrinema</taxon>
    </lineage>
</organism>
<sequence length="513" mass="54979">MTRPSTPGRALEGTRNSLDGLSSVDHRRLGRWHLGLALVMGLWGGLDALSLRTALVTPGLNRWSAETYNAFFTTHGLTMLFLFVLPAIWGFAYAAVPPLIEAERTAFPRLGVWAFWLQVPAALSIRAGTIGGILGLAGLEPIASGWTLYPPLSVLSPNPAVDAVLVGLVLVAVGTTATAGNLVATILRSRRIRWLDVDTFTWTVLTAGAMAIVAFPVLAGTVALMVADRSLGTAFVISGGGPLVWQHLFWFFAHPLVYILVLPPMGIVSHVLPRFAGRRLFGRRSSVYSTLAIGVVSFTVWAHHMFVTGMSPAVRTVFMFTTLAVAVPSSAKLCNWLGTLWGGSIRYTAPMIAAVAAVGFFVVGGVTGVFLAVVPINAQYTGTYYVVAHFHLLLAGFVGLALVAGAYYWFPLLSGRRLEPDLARLHGWLTIVGVAVTFGALLLVGLAVLPRRIATYPPAYAPLHQLATVGAYVIAAGQLVFLVNLGRSLLVCDPVPADPWDLEDGPSHTREWR</sequence>
<dbReference type="PRINTS" id="PR01165">
    <property type="entry name" value="CYCOXIDASEI"/>
</dbReference>
<dbReference type="KEGG" id="haly:HYG82_16675"/>
<feature type="transmembrane region" description="Helical" evidence="1">
    <location>
        <begin position="388"/>
        <end position="410"/>
    </location>
</feature>
<dbReference type="GO" id="GO:0022904">
    <property type="term" value="P:respiratory electron transport chain"/>
    <property type="evidence" value="ECO:0007669"/>
    <property type="project" value="TreeGrafter"/>
</dbReference>
<dbReference type="InterPro" id="IPR023616">
    <property type="entry name" value="Cyt_c_oxase-like_su1_dom"/>
</dbReference>
<dbReference type="OrthoDB" id="33297at2157"/>
<feature type="transmembrane region" description="Helical" evidence="1">
    <location>
        <begin position="313"/>
        <end position="331"/>
    </location>
</feature>
<reference evidence="3 4" key="1">
    <citation type="submission" date="2020-07" db="EMBL/GenBank/DDBJ databases">
        <authorList>
            <person name="Cui H."/>
        </authorList>
    </citation>
    <scope>NUCLEOTIDE SEQUENCE [LARGE SCALE GENOMIC DNA]</scope>
    <source>
        <strain evidence="3 4">YPL8</strain>
    </source>
</reference>
<keyword evidence="1" id="KW-0812">Transmembrane</keyword>
<dbReference type="Gene3D" id="1.20.210.10">
    <property type="entry name" value="Cytochrome c oxidase-like, subunit I domain"/>
    <property type="match status" value="1"/>
</dbReference>
<feature type="transmembrane region" description="Helical" evidence="1">
    <location>
        <begin position="469"/>
        <end position="486"/>
    </location>
</feature>
<feature type="transmembrane region" description="Helical" evidence="1">
    <location>
        <begin position="34"/>
        <end position="55"/>
    </location>
</feature>
<feature type="domain" description="Cytochrome oxidase subunit I profile" evidence="2">
    <location>
        <begin position="12"/>
        <end position="513"/>
    </location>
</feature>
<dbReference type="RefSeq" id="WP_179262788.1">
    <property type="nucleotide sequence ID" value="NZ_CP058601.1"/>
</dbReference>
<feature type="transmembrane region" description="Helical" evidence="1">
    <location>
        <begin position="159"/>
        <end position="187"/>
    </location>
</feature>
<dbReference type="PROSITE" id="PS50855">
    <property type="entry name" value="COX1"/>
    <property type="match status" value="1"/>
</dbReference>
<accession>A0A7D5KEU2</accession>
<dbReference type="GO" id="GO:0009060">
    <property type="term" value="P:aerobic respiration"/>
    <property type="evidence" value="ECO:0007669"/>
    <property type="project" value="InterPro"/>
</dbReference>
<feature type="transmembrane region" description="Helical" evidence="1">
    <location>
        <begin position="247"/>
        <end position="267"/>
    </location>
</feature>
<feature type="transmembrane region" description="Helical" evidence="1">
    <location>
        <begin position="422"/>
        <end position="449"/>
    </location>
</feature>
<feature type="transmembrane region" description="Helical" evidence="1">
    <location>
        <begin position="199"/>
        <end position="227"/>
    </location>
</feature>
<feature type="transmembrane region" description="Helical" evidence="1">
    <location>
        <begin position="75"/>
        <end position="100"/>
    </location>
</feature>
<dbReference type="InterPro" id="IPR036927">
    <property type="entry name" value="Cyt_c_oxase-like_su1_sf"/>
</dbReference>